<dbReference type="InterPro" id="IPR004437">
    <property type="entry name" value="ParB/RepB/Spo0J"/>
</dbReference>
<feature type="domain" description="ParB-like N-terminal" evidence="3">
    <location>
        <begin position="98"/>
        <end position="189"/>
    </location>
</feature>
<dbReference type="PANTHER" id="PTHR33375:SF1">
    <property type="entry name" value="CHROMOSOME-PARTITIONING PROTEIN PARB-RELATED"/>
    <property type="match status" value="1"/>
</dbReference>
<feature type="region of interest" description="Disordered" evidence="2">
    <location>
        <begin position="42"/>
        <end position="94"/>
    </location>
</feature>
<feature type="compositionally biased region" description="Polar residues" evidence="2">
    <location>
        <begin position="58"/>
        <end position="75"/>
    </location>
</feature>
<dbReference type="PANTHER" id="PTHR33375">
    <property type="entry name" value="CHROMOSOME-PARTITIONING PROTEIN PARB-RELATED"/>
    <property type="match status" value="1"/>
</dbReference>
<dbReference type="InterPro" id="IPR003115">
    <property type="entry name" value="ParB_N"/>
</dbReference>
<feature type="compositionally biased region" description="Polar residues" evidence="2">
    <location>
        <begin position="85"/>
        <end position="94"/>
    </location>
</feature>
<name>A0ABS5ZTX9_9PROT</name>
<dbReference type="RefSeq" id="WP_215880496.1">
    <property type="nucleotide sequence ID" value="NZ_JAAOMP010000012.1"/>
</dbReference>
<dbReference type="Gene3D" id="1.10.10.2830">
    <property type="match status" value="1"/>
</dbReference>
<protein>
    <submittedName>
        <fullName evidence="4">ParB/RepB/Spo0J family partition protein</fullName>
    </submittedName>
</protein>
<dbReference type="InterPro" id="IPR036086">
    <property type="entry name" value="ParB/Sulfiredoxin_sf"/>
</dbReference>
<comment type="caution">
    <text evidence="4">The sequence shown here is derived from an EMBL/GenBank/DDBJ whole genome shotgun (WGS) entry which is preliminary data.</text>
</comment>
<dbReference type="Proteomes" id="UP000755654">
    <property type="component" value="Unassembled WGS sequence"/>
</dbReference>
<keyword evidence="5" id="KW-1185">Reference proteome</keyword>
<feature type="region of interest" description="Disordered" evidence="2">
    <location>
        <begin position="1"/>
        <end position="24"/>
    </location>
</feature>
<dbReference type="Pfam" id="PF02195">
    <property type="entry name" value="ParB_N"/>
    <property type="match status" value="1"/>
</dbReference>
<comment type="similarity">
    <text evidence="1">Belongs to the ParB family.</text>
</comment>
<evidence type="ECO:0000313" key="4">
    <source>
        <dbReference type="EMBL" id="MBU2758663.1"/>
    </source>
</evidence>
<reference evidence="4 5" key="1">
    <citation type="journal article" date="2021" name="ISME J.">
        <title>Genomic evolution of the class Acidithiobacillia: deep-branching Proteobacteria living in extreme acidic conditions.</title>
        <authorList>
            <person name="Moya-Beltran A."/>
            <person name="Beard S."/>
            <person name="Rojas-Villalobos C."/>
            <person name="Issotta F."/>
            <person name="Gallardo Y."/>
            <person name="Ulloa R."/>
            <person name="Giaveno A."/>
            <person name="Degli Esposti M."/>
            <person name="Johnson D.B."/>
            <person name="Quatrini R."/>
        </authorList>
    </citation>
    <scope>NUCLEOTIDE SEQUENCE [LARGE SCALE GENOMIC DNA]</scope>
    <source>
        <strain evidence="4 5">RW2</strain>
    </source>
</reference>
<dbReference type="InterPro" id="IPR050336">
    <property type="entry name" value="Chromosome_partition/occlusion"/>
</dbReference>
<dbReference type="Gene3D" id="3.90.1530.30">
    <property type="match status" value="1"/>
</dbReference>
<dbReference type="NCBIfam" id="TIGR00180">
    <property type="entry name" value="parB_part"/>
    <property type="match status" value="1"/>
</dbReference>
<evidence type="ECO:0000256" key="2">
    <source>
        <dbReference type="SAM" id="MobiDB-lite"/>
    </source>
</evidence>
<evidence type="ECO:0000313" key="5">
    <source>
        <dbReference type="Proteomes" id="UP000755654"/>
    </source>
</evidence>
<feature type="compositionally biased region" description="Basic and acidic residues" evidence="2">
    <location>
        <begin position="372"/>
        <end position="381"/>
    </location>
</feature>
<evidence type="ECO:0000256" key="1">
    <source>
        <dbReference type="ARBA" id="ARBA00006295"/>
    </source>
</evidence>
<feature type="region of interest" description="Disordered" evidence="2">
    <location>
        <begin position="356"/>
        <end position="381"/>
    </location>
</feature>
<dbReference type="EMBL" id="JAAOMP010000012">
    <property type="protein sequence ID" value="MBU2758663.1"/>
    <property type="molecule type" value="Genomic_DNA"/>
</dbReference>
<organism evidence="4 5">
    <name type="scientific">Acidithiobacillus sulfurivorans</name>
    <dbReference type="NCBI Taxonomy" id="1958756"/>
    <lineage>
        <taxon>Bacteria</taxon>
        <taxon>Pseudomonadati</taxon>
        <taxon>Pseudomonadota</taxon>
        <taxon>Acidithiobacillia</taxon>
        <taxon>Acidithiobacillales</taxon>
        <taxon>Acidithiobacillaceae</taxon>
        <taxon>Acidithiobacillus</taxon>
    </lineage>
</organism>
<accession>A0ABS5ZTX9</accession>
<dbReference type="SMART" id="SM00470">
    <property type="entry name" value="ParB"/>
    <property type="match status" value="1"/>
</dbReference>
<gene>
    <name evidence="4" type="ORF">HAP95_00275</name>
</gene>
<feature type="compositionally biased region" description="Polar residues" evidence="2">
    <location>
        <begin position="360"/>
        <end position="371"/>
    </location>
</feature>
<evidence type="ECO:0000259" key="3">
    <source>
        <dbReference type="SMART" id="SM00470"/>
    </source>
</evidence>
<sequence length="381" mass="42220">MAKQPFRRMGVIHPIPPTGLTPPISEETLQEMERAERELIEMGQQVAEEQPLAGESPVETQASLPETGQTINEPPSESMKGGESVENTESQTTEGMQNLVDVNLLYPGRFQPRFSISQEGIDDLASDIDRIGKLLNPVSVRPDGAGRYEIIAGERRWRACTLLGWQKIPVTFIGSDEKTAIMASLSENIQRQDLSEMEIGFYLKRMLEEGIAPTKRELSVKVGIDRRSLYKYLAFTDLPPSLQTIVRQGPTLFAASAAETMVDLCHNGYADRVHQAAHMILQGKLNTNTMRAWVTGQDRSRDPDRRPIVRDGVRVGTVSFGKDEMRIRLSPGIQDIPQEELAAMISAAILSRSEGEVLTPLTQKPADTQDSTAKEAENARP</sequence>
<dbReference type="SUPFAM" id="SSF110849">
    <property type="entry name" value="ParB/Sulfiredoxin"/>
    <property type="match status" value="1"/>
</dbReference>
<proteinExistence type="inferred from homology"/>